<proteinExistence type="predicted"/>
<dbReference type="RefSeq" id="WP_382824114.1">
    <property type="nucleotide sequence ID" value="NZ_JBHXLY010000001.1"/>
</dbReference>
<accession>A0ABW6EBH8</accession>
<dbReference type="Proteomes" id="UP001598251">
    <property type="component" value="Unassembled WGS sequence"/>
</dbReference>
<evidence type="ECO:0000313" key="2">
    <source>
        <dbReference type="EMBL" id="MFD4212373.1"/>
    </source>
</evidence>
<organism evidence="2 3">
    <name type="scientific">Streptomyces sindenensis</name>
    <dbReference type="NCBI Taxonomy" id="67363"/>
    <lineage>
        <taxon>Bacteria</taxon>
        <taxon>Bacillati</taxon>
        <taxon>Actinomycetota</taxon>
        <taxon>Actinomycetes</taxon>
        <taxon>Kitasatosporales</taxon>
        <taxon>Streptomycetaceae</taxon>
        <taxon>Streptomyces</taxon>
    </lineage>
</organism>
<feature type="region of interest" description="Disordered" evidence="1">
    <location>
        <begin position="1"/>
        <end position="46"/>
    </location>
</feature>
<evidence type="ECO:0000313" key="3">
    <source>
        <dbReference type="Proteomes" id="UP001598251"/>
    </source>
</evidence>
<keyword evidence="3" id="KW-1185">Reference proteome</keyword>
<dbReference type="EMBL" id="JBHXOF010000002">
    <property type="protein sequence ID" value="MFD4212373.1"/>
    <property type="molecule type" value="Genomic_DNA"/>
</dbReference>
<gene>
    <name evidence="2" type="ORF">ACFWSS_05595</name>
</gene>
<reference evidence="2 3" key="1">
    <citation type="submission" date="2024-09" db="EMBL/GenBank/DDBJ databases">
        <title>The Natural Products Discovery Center: Release of the First 8490 Sequenced Strains for Exploring Actinobacteria Biosynthetic Diversity.</title>
        <authorList>
            <person name="Kalkreuter E."/>
            <person name="Kautsar S.A."/>
            <person name="Yang D."/>
            <person name="Bader C.D."/>
            <person name="Teijaro C.N."/>
            <person name="Fluegel L."/>
            <person name="Davis C.M."/>
            <person name="Simpson J.R."/>
            <person name="Lauterbach L."/>
            <person name="Steele A.D."/>
            <person name="Gui C."/>
            <person name="Meng S."/>
            <person name="Li G."/>
            <person name="Viehrig K."/>
            <person name="Ye F."/>
            <person name="Su P."/>
            <person name="Kiefer A.F."/>
            <person name="Nichols A."/>
            <person name="Cepeda A.J."/>
            <person name="Yan W."/>
            <person name="Fan B."/>
            <person name="Jiang Y."/>
            <person name="Adhikari A."/>
            <person name="Zheng C.-J."/>
            <person name="Schuster L."/>
            <person name="Cowan T.M."/>
            <person name="Smanski M.J."/>
            <person name="Chevrette M.G."/>
            <person name="De Carvalho L.P.S."/>
            <person name="Shen B."/>
        </authorList>
    </citation>
    <scope>NUCLEOTIDE SEQUENCE [LARGE SCALE GENOMIC DNA]</scope>
    <source>
        <strain evidence="2 3">NPDC058546</strain>
    </source>
</reference>
<sequence>MANEHSNLDLFDCGGNRRQIPMHNPTNLTSANARATQRTARDTQTRNHRSFRLTLALVKDGDALSAGPREVMVQGEDLGVWIAGQKAAREVLQPAQR</sequence>
<comment type="caution">
    <text evidence="2">The sequence shown here is derived from an EMBL/GenBank/DDBJ whole genome shotgun (WGS) entry which is preliminary data.</text>
</comment>
<protein>
    <submittedName>
        <fullName evidence="2">Uncharacterized protein</fullName>
    </submittedName>
</protein>
<evidence type="ECO:0000256" key="1">
    <source>
        <dbReference type="SAM" id="MobiDB-lite"/>
    </source>
</evidence>
<name>A0ABW6EBH8_9ACTN</name>